<proteinExistence type="predicted"/>
<dbReference type="GO" id="GO:0008106">
    <property type="term" value="F:alcohol dehydrogenase (NADP+) activity"/>
    <property type="evidence" value="ECO:0007669"/>
    <property type="project" value="TreeGrafter"/>
</dbReference>
<protein>
    <submittedName>
        <fullName evidence="2">Putative NADH-dependent butanol dehydrogenase A</fullName>
    </submittedName>
</protein>
<dbReference type="PANTHER" id="PTHR43633">
    <property type="entry name" value="ALCOHOL DEHYDROGENASE YQHD"/>
    <property type="match status" value="1"/>
</dbReference>
<dbReference type="Gene3D" id="1.20.1090.10">
    <property type="entry name" value="Dehydroquinate synthase-like - alpha domain"/>
    <property type="match status" value="1"/>
</dbReference>
<organism evidence="2">
    <name type="scientific">uncultured bacterium Contig1468_n_1482_cl</name>
    <dbReference type="NCBI Taxonomy" id="1393431"/>
    <lineage>
        <taxon>Bacteria</taxon>
        <taxon>environmental samples</taxon>
    </lineage>
</organism>
<dbReference type="EMBL" id="KC246879">
    <property type="protein sequence ID" value="AHF26410.1"/>
    <property type="molecule type" value="Genomic_DNA"/>
</dbReference>
<dbReference type="InterPro" id="IPR044731">
    <property type="entry name" value="BDH-like"/>
</dbReference>
<dbReference type="GO" id="GO:1990002">
    <property type="term" value="F:methylglyoxal reductase (NADPH) (acetol producing) activity"/>
    <property type="evidence" value="ECO:0007669"/>
    <property type="project" value="TreeGrafter"/>
</dbReference>
<dbReference type="AlphaFoldDB" id="W0FTG4"/>
<dbReference type="PANTHER" id="PTHR43633:SF1">
    <property type="entry name" value="ALCOHOL DEHYDROGENASE YQHD"/>
    <property type="match status" value="1"/>
</dbReference>
<evidence type="ECO:0000313" key="2">
    <source>
        <dbReference type="EMBL" id="AHF26410.1"/>
    </source>
</evidence>
<dbReference type="GO" id="GO:1990362">
    <property type="term" value="F:butanol dehydrogenase (NAD+) activity"/>
    <property type="evidence" value="ECO:0007669"/>
    <property type="project" value="InterPro"/>
</dbReference>
<sequence>MAHLYERYLTNTPEVEVTDRLIEALLLTMIHEGPRVIENPDNYEARANIMWAGMMAHNNSCGVGRSQDWNSHNIEHELSALYDCAHGAGLAVTLPAVFTYVMNHDVMRFAQAAVRVWGCQMDFAHPEVTAREGIEKLRQFFISIGMPRNFAELGAREEDIPVLVNSLCRGDGRQGSISGFVTLNEEDCANIYRLML</sequence>
<name>W0FTG4_9BACT</name>
<dbReference type="InterPro" id="IPR056798">
    <property type="entry name" value="ADH_Fe_C"/>
</dbReference>
<accession>W0FTG4</accession>
<feature type="domain" description="Fe-containing alcohol dehydrogenase-like C-terminal" evidence="1">
    <location>
        <begin position="1"/>
        <end position="193"/>
    </location>
</feature>
<evidence type="ECO:0000259" key="1">
    <source>
        <dbReference type="Pfam" id="PF25137"/>
    </source>
</evidence>
<dbReference type="GO" id="GO:0005829">
    <property type="term" value="C:cytosol"/>
    <property type="evidence" value="ECO:0007669"/>
    <property type="project" value="TreeGrafter"/>
</dbReference>
<dbReference type="SUPFAM" id="SSF56796">
    <property type="entry name" value="Dehydroquinate synthase-like"/>
    <property type="match status" value="1"/>
</dbReference>
<dbReference type="Pfam" id="PF25137">
    <property type="entry name" value="ADH_Fe_C"/>
    <property type="match status" value="1"/>
</dbReference>
<reference evidence="2" key="1">
    <citation type="journal article" date="2013" name="PLoS ONE">
        <title>Metagenomic insights into the carbohydrate-active enzymes carried by the microorganisms adhering to solid digesta in the rumen of cows.</title>
        <authorList>
            <person name="Wang L."/>
            <person name="Hatem A."/>
            <person name="Catalyurek U.V."/>
            <person name="Morrison M."/>
            <person name="Yu Z."/>
        </authorList>
    </citation>
    <scope>NUCLEOTIDE SEQUENCE</scope>
</reference>